<proteinExistence type="predicted"/>
<gene>
    <name evidence="2" type="ORF">GAP32_151</name>
</gene>
<keyword evidence="3" id="KW-1185">Reference proteome</keyword>
<dbReference type="KEGG" id="vg:13993891"/>
<organism evidence="2 3">
    <name type="scientific">Cronobacter phage vB_CsaM_GAP32</name>
    <dbReference type="NCBI Taxonomy" id="1141136"/>
    <lineage>
        <taxon>Viruses</taxon>
        <taxon>Duplodnaviria</taxon>
        <taxon>Heunggongvirae</taxon>
        <taxon>Uroviricota</taxon>
        <taxon>Caudoviricetes</taxon>
        <taxon>Mimasvirus</taxon>
        <taxon>Mimasvirus GAP32</taxon>
    </lineage>
</organism>
<keyword evidence="1" id="KW-0175">Coiled coil</keyword>
<evidence type="ECO:0000313" key="3">
    <source>
        <dbReference type="Proteomes" id="UP000000457"/>
    </source>
</evidence>
<reference evidence="2 3" key="1">
    <citation type="journal article" date="2014" name="Virology">
        <title>Supersize me: Cronobacter sakazakii phage GAP32.</title>
        <authorList>
            <person name="Abbasifar R."/>
            <person name="Griffiths M.W."/>
            <person name="Sabour P.M."/>
            <person name="Ackermann H.-W."/>
            <person name="Vandersteegen K."/>
            <person name="Lavigne R."/>
            <person name="Noben J.-P."/>
            <person name="Villa A.A."/>
            <person name="Abbasifar A."/>
            <person name="Nash J.H.E."/>
            <person name="Kropinski A.M."/>
        </authorList>
    </citation>
    <scope>NUCLEOTIDE SEQUENCE [LARGE SCALE GENOMIC DNA]</scope>
    <source>
        <strain evidence="2">GAP-32</strain>
    </source>
</reference>
<dbReference type="Proteomes" id="UP000000457">
    <property type="component" value="Segment"/>
</dbReference>
<accession>K4F5V1</accession>
<dbReference type="EMBL" id="JN882285">
    <property type="protein sequence ID" value="AFC21601.1"/>
    <property type="molecule type" value="Genomic_DNA"/>
</dbReference>
<protein>
    <submittedName>
        <fullName evidence="2">Uncharacterized protein</fullName>
    </submittedName>
</protein>
<evidence type="ECO:0000256" key="1">
    <source>
        <dbReference type="SAM" id="Coils"/>
    </source>
</evidence>
<dbReference type="RefSeq" id="YP_006987256.1">
    <property type="nucleotide sequence ID" value="NC_019401.1"/>
</dbReference>
<name>K4F5V1_9CAUD</name>
<evidence type="ECO:0000313" key="2">
    <source>
        <dbReference type="EMBL" id="AFC21601.1"/>
    </source>
</evidence>
<feature type="coiled-coil region" evidence="1">
    <location>
        <begin position="167"/>
        <end position="195"/>
    </location>
</feature>
<dbReference type="GeneID" id="13993891"/>
<sequence length="206" mass="24503">MNRITLTFLLLRKNVKQIREFLLSTSESRVRSSRRKYIIGIKEELAKLSLSKYNLIKAIATNFSRFEIKKLKTNYVPNRIHEEFHTIINVIDGTDIEVSRSVSSFYSSFMTNENDLKISKRGIPPSKDPWVIYDNELDLYFLIYDDKTIVDDVELFTDSDHEWFISIYRELQKAKEAEDEIMKQQQEMLEKQRIERKKEGILSKYS</sequence>